<dbReference type="OrthoDB" id="5084700at2759"/>
<sequence length="718" mass="79064">MEAKVSSLAPWREQHHEVPANRPRPAGGNVAQLLSRFEALDTRPLATQRPGSIAASESTSKISLSHLPSGNRIADCANESSNGEGSDRNKSSSDSSCISPGQLTLRGGPLPQLLRSKTLEATSPTTLLNPCELGARHKSVAERRRVFEVDKGVTMMSRSSITAPSPSKAAQSISLQTKRTRLSDQRQLANTTQSPPLGLYASPSQEQQTPTPQPWQAFQYQTPSPTKYLPSPRFQTPARDLALGTETIYKPHQDRSRRHPNYDSSDAASSSTNAVSIARPQDTPQGPYSTVLATRVRPMVSSSSKHHIAGEKWSSSQAARHQTWMENASKIASSLSLSASTSDRESVPQPPKCKHQEQPYLGSNSLAKPTVAEVGQTVDPMVSQSTILSLRQKFDLPKSATLSSLSFDWRKRRDTAPVKTSIQGLAPSLKKSATTAGLGTMDRLEWPSYDVEKQGNRKLRKSESNLGRWNSRDSDSPLTEKIGLFESLGRQSHDTKRLLNTPRMASKKSREIPRREHPHAVRRTFRRISASCKRSSSERSTTSSQDPFVLNYKSSDGEDSASRDTELQLLPDSVRSRSEQASFCRADSSAGKRAIPCRSLVRPVLNVDGEGELYHPLAERSPLAKIPCSSFRYRLSPSTARYMSNRGFTANNAMQPGPHSRARRIISRSSGPFVSRAYCTLEQPRPVRANELRRLASLCKDRVVRRMSSRHGEQVGGA</sequence>
<feature type="region of interest" description="Disordered" evidence="1">
    <location>
        <begin position="335"/>
        <end position="363"/>
    </location>
</feature>
<accession>A0A9P9DN45</accession>
<evidence type="ECO:0000313" key="2">
    <source>
        <dbReference type="EMBL" id="KAH7121962.1"/>
    </source>
</evidence>
<evidence type="ECO:0000313" key="3">
    <source>
        <dbReference type="Proteomes" id="UP000717696"/>
    </source>
</evidence>
<feature type="region of interest" description="Disordered" evidence="1">
    <location>
        <begin position="1"/>
        <end position="110"/>
    </location>
</feature>
<proteinExistence type="predicted"/>
<organism evidence="2 3">
    <name type="scientific">Dactylonectria estremocensis</name>
    <dbReference type="NCBI Taxonomy" id="1079267"/>
    <lineage>
        <taxon>Eukaryota</taxon>
        <taxon>Fungi</taxon>
        <taxon>Dikarya</taxon>
        <taxon>Ascomycota</taxon>
        <taxon>Pezizomycotina</taxon>
        <taxon>Sordariomycetes</taxon>
        <taxon>Hypocreomycetidae</taxon>
        <taxon>Hypocreales</taxon>
        <taxon>Nectriaceae</taxon>
        <taxon>Dactylonectria</taxon>
    </lineage>
</organism>
<feature type="compositionally biased region" description="Polar residues" evidence="1">
    <location>
        <begin position="185"/>
        <end position="195"/>
    </location>
</feature>
<feature type="compositionally biased region" description="Polar residues" evidence="1">
    <location>
        <begin position="216"/>
        <end position="225"/>
    </location>
</feature>
<gene>
    <name evidence="2" type="ORF">B0J13DRAFT_160924</name>
</gene>
<dbReference type="Proteomes" id="UP000717696">
    <property type="component" value="Unassembled WGS sequence"/>
</dbReference>
<feature type="compositionally biased region" description="Basic and acidic residues" evidence="1">
    <location>
        <begin position="508"/>
        <end position="519"/>
    </location>
</feature>
<dbReference type="EMBL" id="JAGMUU010000027">
    <property type="protein sequence ID" value="KAH7121962.1"/>
    <property type="molecule type" value="Genomic_DNA"/>
</dbReference>
<feature type="region of interest" description="Disordered" evidence="1">
    <location>
        <begin position="455"/>
        <end position="564"/>
    </location>
</feature>
<reference evidence="2" key="1">
    <citation type="journal article" date="2021" name="Nat. Commun.">
        <title>Genetic determinants of endophytism in the Arabidopsis root mycobiome.</title>
        <authorList>
            <person name="Mesny F."/>
            <person name="Miyauchi S."/>
            <person name="Thiergart T."/>
            <person name="Pickel B."/>
            <person name="Atanasova L."/>
            <person name="Karlsson M."/>
            <person name="Huettel B."/>
            <person name="Barry K.W."/>
            <person name="Haridas S."/>
            <person name="Chen C."/>
            <person name="Bauer D."/>
            <person name="Andreopoulos W."/>
            <person name="Pangilinan J."/>
            <person name="LaButti K."/>
            <person name="Riley R."/>
            <person name="Lipzen A."/>
            <person name="Clum A."/>
            <person name="Drula E."/>
            <person name="Henrissat B."/>
            <person name="Kohler A."/>
            <person name="Grigoriev I.V."/>
            <person name="Martin F.M."/>
            <person name="Hacquard S."/>
        </authorList>
    </citation>
    <scope>NUCLEOTIDE SEQUENCE</scope>
    <source>
        <strain evidence="2">MPI-CAGE-AT-0021</strain>
    </source>
</reference>
<dbReference type="AlphaFoldDB" id="A0A9P9DN45"/>
<feature type="region of interest" description="Disordered" evidence="1">
    <location>
        <begin position="301"/>
        <end position="321"/>
    </location>
</feature>
<keyword evidence="3" id="KW-1185">Reference proteome</keyword>
<feature type="compositionally biased region" description="Polar residues" evidence="1">
    <location>
        <begin position="55"/>
        <end position="68"/>
    </location>
</feature>
<feature type="compositionally biased region" description="Polar residues" evidence="1">
    <location>
        <begin position="157"/>
        <end position="177"/>
    </location>
</feature>
<feature type="region of interest" description="Disordered" evidence="1">
    <location>
        <begin position="157"/>
        <end position="235"/>
    </location>
</feature>
<feature type="region of interest" description="Disordered" evidence="1">
    <location>
        <begin position="247"/>
        <end position="289"/>
    </location>
</feature>
<comment type="caution">
    <text evidence="2">The sequence shown here is derived from an EMBL/GenBank/DDBJ whole genome shotgun (WGS) entry which is preliminary data.</text>
</comment>
<evidence type="ECO:0000256" key="1">
    <source>
        <dbReference type="SAM" id="MobiDB-lite"/>
    </source>
</evidence>
<name>A0A9P9DN45_9HYPO</name>
<feature type="compositionally biased region" description="Low complexity" evidence="1">
    <location>
        <begin position="527"/>
        <end position="544"/>
    </location>
</feature>
<protein>
    <submittedName>
        <fullName evidence="2">Uncharacterized protein</fullName>
    </submittedName>
</protein>